<accession>A0AAV7RPK4</accession>
<proteinExistence type="predicted"/>
<gene>
    <name evidence="2" type="ORF">NDU88_006189</name>
</gene>
<dbReference type="EMBL" id="JANPWB010000009">
    <property type="protein sequence ID" value="KAJ1153430.1"/>
    <property type="molecule type" value="Genomic_DNA"/>
</dbReference>
<evidence type="ECO:0000256" key="1">
    <source>
        <dbReference type="SAM" id="MobiDB-lite"/>
    </source>
</evidence>
<feature type="region of interest" description="Disordered" evidence="1">
    <location>
        <begin position="1"/>
        <end position="32"/>
    </location>
</feature>
<dbReference type="Proteomes" id="UP001066276">
    <property type="component" value="Chromosome 5"/>
</dbReference>
<dbReference type="AlphaFoldDB" id="A0AAV7RPK4"/>
<keyword evidence="3" id="KW-1185">Reference proteome</keyword>
<comment type="caution">
    <text evidence="2">The sequence shown here is derived from an EMBL/GenBank/DDBJ whole genome shotgun (WGS) entry which is preliminary data.</text>
</comment>
<protein>
    <submittedName>
        <fullName evidence="2">Uncharacterized protein</fullName>
    </submittedName>
</protein>
<reference evidence="2" key="1">
    <citation type="journal article" date="2022" name="bioRxiv">
        <title>Sequencing and chromosome-scale assembly of the giantPleurodeles waltlgenome.</title>
        <authorList>
            <person name="Brown T."/>
            <person name="Elewa A."/>
            <person name="Iarovenko S."/>
            <person name="Subramanian E."/>
            <person name="Araus A.J."/>
            <person name="Petzold A."/>
            <person name="Susuki M."/>
            <person name="Suzuki K.-i.T."/>
            <person name="Hayashi T."/>
            <person name="Toyoda A."/>
            <person name="Oliveira C."/>
            <person name="Osipova E."/>
            <person name="Leigh N.D."/>
            <person name="Simon A."/>
            <person name="Yun M.H."/>
        </authorList>
    </citation>
    <scope>NUCLEOTIDE SEQUENCE</scope>
    <source>
        <strain evidence="2">20211129_DDA</strain>
        <tissue evidence="2">Liver</tissue>
    </source>
</reference>
<sequence>MNGPPGHGEPSHRVGLLCPPQPPPAQPPIRARRPQPQLPLLVRHLLDFQSPALPPLGLEPHPHRPPPPVPRLPLLHLLTLQPSTKWIVRLDKVLPKLSHLSRDVRHINRRVKSIKRTLRRANL</sequence>
<evidence type="ECO:0000313" key="3">
    <source>
        <dbReference type="Proteomes" id="UP001066276"/>
    </source>
</evidence>
<name>A0AAV7RPK4_PLEWA</name>
<evidence type="ECO:0000313" key="2">
    <source>
        <dbReference type="EMBL" id="KAJ1153430.1"/>
    </source>
</evidence>
<organism evidence="2 3">
    <name type="scientific">Pleurodeles waltl</name>
    <name type="common">Iberian ribbed newt</name>
    <dbReference type="NCBI Taxonomy" id="8319"/>
    <lineage>
        <taxon>Eukaryota</taxon>
        <taxon>Metazoa</taxon>
        <taxon>Chordata</taxon>
        <taxon>Craniata</taxon>
        <taxon>Vertebrata</taxon>
        <taxon>Euteleostomi</taxon>
        <taxon>Amphibia</taxon>
        <taxon>Batrachia</taxon>
        <taxon>Caudata</taxon>
        <taxon>Salamandroidea</taxon>
        <taxon>Salamandridae</taxon>
        <taxon>Pleurodelinae</taxon>
        <taxon>Pleurodeles</taxon>
    </lineage>
</organism>